<dbReference type="GO" id="GO:0005829">
    <property type="term" value="C:cytosol"/>
    <property type="evidence" value="ECO:0007669"/>
    <property type="project" value="TreeGrafter"/>
</dbReference>
<dbReference type="InterPro" id="IPR007304">
    <property type="entry name" value="TAP46-like"/>
</dbReference>
<feature type="compositionally biased region" description="Polar residues" evidence="1">
    <location>
        <begin position="385"/>
        <end position="395"/>
    </location>
</feature>
<dbReference type="InterPro" id="IPR038511">
    <property type="entry name" value="TAP42/TAP46-like_sf"/>
</dbReference>
<dbReference type="OrthoDB" id="10261753at2759"/>
<dbReference type="GO" id="GO:0035303">
    <property type="term" value="P:regulation of dephosphorylation"/>
    <property type="evidence" value="ECO:0007669"/>
    <property type="project" value="TreeGrafter"/>
</dbReference>
<name>A0A5N5QMY1_9AGAM</name>
<feature type="region of interest" description="Disordered" evidence="1">
    <location>
        <begin position="260"/>
        <end position="280"/>
    </location>
</feature>
<accession>A0A5N5QMY1</accession>
<dbReference type="GO" id="GO:0051721">
    <property type="term" value="F:protein phosphatase 2A binding"/>
    <property type="evidence" value="ECO:0007669"/>
    <property type="project" value="TreeGrafter"/>
</dbReference>
<sequence>MSEELSLSSRFSRALYSASSLSGHSALSPEYKSISDEALADLRQASKAIYDLKLFSKNETLEEVSTKQLVYFTVPYATAELLLALPSIEPTLRKDILGQAESEIHKFISYVTDYEIVDEAIVQATKRVAQMMNNPAQRREAKIQQYQIEKKLKSQIQTLRSRTLASNVEEPANNYDLIRMLLTAPQSTSAGSVNATDDDADMDDETKRELTLILLRLLFTQAYVSLQQISDELQILQKMPPPSTGSSPPQLNQSRDDTWRIDMAPRGGPDGKGPLLDPRGRPLRPFTILPSNFAERTRLQQEVFRPDYRLPTMTIDEYLVEEEKRGNIIRGGGKASAEAPTSSEQLAIDAEQDGTRFGEEKSEEKRQKDEEWAIYTDANPRGAGNTMNRGSSPSSGGVLLQLCYLRHSPPTVLTSPRRRHSSPPPAIK</sequence>
<feature type="region of interest" description="Disordered" evidence="1">
    <location>
        <begin position="409"/>
        <end position="428"/>
    </location>
</feature>
<dbReference type="GO" id="GO:0009966">
    <property type="term" value="P:regulation of signal transduction"/>
    <property type="evidence" value="ECO:0007669"/>
    <property type="project" value="InterPro"/>
</dbReference>
<evidence type="ECO:0000313" key="3">
    <source>
        <dbReference type="Proteomes" id="UP000383932"/>
    </source>
</evidence>
<dbReference type="AlphaFoldDB" id="A0A5N5QMY1"/>
<comment type="caution">
    <text evidence="2">The sequence shown here is derived from an EMBL/GenBank/DDBJ whole genome shotgun (WGS) entry which is preliminary data.</text>
</comment>
<organism evidence="2 3">
    <name type="scientific">Ceratobasidium theobromae</name>
    <dbReference type="NCBI Taxonomy" id="1582974"/>
    <lineage>
        <taxon>Eukaryota</taxon>
        <taxon>Fungi</taxon>
        <taxon>Dikarya</taxon>
        <taxon>Basidiomycota</taxon>
        <taxon>Agaricomycotina</taxon>
        <taxon>Agaricomycetes</taxon>
        <taxon>Cantharellales</taxon>
        <taxon>Ceratobasidiaceae</taxon>
        <taxon>Ceratobasidium</taxon>
    </lineage>
</organism>
<reference evidence="2 3" key="1">
    <citation type="journal article" date="2019" name="Fungal Biol. Biotechnol.">
        <title>Draft genome sequence of fastidious pathogen Ceratobasidium theobromae, which causes vascular-streak dieback in Theobroma cacao.</title>
        <authorList>
            <person name="Ali S.S."/>
            <person name="Asman A."/>
            <person name="Shao J."/>
            <person name="Firmansyah A.P."/>
            <person name="Susilo A.W."/>
            <person name="Rosmana A."/>
            <person name="McMahon P."/>
            <person name="Junaid M."/>
            <person name="Guest D."/>
            <person name="Kheng T.Y."/>
            <person name="Meinhardt L.W."/>
            <person name="Bailey B.A."/>
        </authorList>
    </citation>
    <scope>NUCLEOTIDE SEQUENCE [LARGE SCALE GENOMIC DNA]</scope>
    <source>
        <strain evidence="2 3">CT2</strain>
    </source>
</reference>
<evidence type="ECO:0000256" key="1">
    <source>
        <dbReference type="SAM" id="MobiDB-lite"/>
    </source>
</evidence>
<gene>
    <name evidence="2" type="ORF">CTheo_3432</name>
</gene>
<feature type="compositionally biased region" description="Basic and acidic residues" evidence="1">
    <location>
        <begin position="353"/>
        <end position="371"/>
    </location>
</feature>
<dbReference type="Gene3D" id="1.25.40.540">
    <property type="entry name" value="TAP42-like family"/>
    <property type="match status" value="1"/>
</dbReference>
<feature type="region of interest" description="Disordered" evidence="1">
    <location>
        <begin position="352"/>
        <end position="397"/>
    </location>
</feature>
<evidence type="ECO:0000313" key="2">
    <source>
        <dbReference type="EMBL" id="KAB5593130.1"/>
    </source>
</evidence>
<keyword evidence="3" id="KW-1185">Reference proteome</keyword>
<dbReference type="Proteomes" id="UP000383932">
    <property type="component" value="Unassembled WGS sequence"/>
</dbReference>
<protein>
    <submittedName>
        <fullName evidence="2">Type 2A phosphatase-associated protein 42</fullName>
    </submittedName>
</protein>
<dbReference type="EMBL" id="SSOP01000045">
    <property type="protein sequence ID" value="KAB5593130.1"/>
    <property type="molecule type" value="Genomic_DNA"/>
</dbReference>
<dbReference type="Pfam" id="PF04177">
    <property type="entry name" value="TAP42"/>
    <property type="match status" value="1"/>
</dbReference>
<dbReference type="PANTHER" id="PTHR10933:SF9">
    <property type="entry name" value="IMMUNOGLOBULIN-BINDING PROTEIN 1"/>
    <property type="match status" value="1"/>
</dbReference>
<proteinExistence type="predicted"/>
<dbReference type="PANTHER" id="PTHR10933">
    <property type="entry name" value="IMMUNOGLOBULIN-BINDING PROTEIN 1"/>
    <property type="match status" value="1"/>
</dbReference>